<dbReference type="GO" id="GO:0140662">
    <property type="term" value="F:ATP-dependent protein folding chaperone"/>
    <property type="evidence" value="ECO:0007669"/>
    <property type="project" value="InterPro"/>
</dbReference>
<dbReference type="InterPro" id="IPR037196">
    <property type="entry name" value="HSP90_C"/>
</dbReference>
<keyword evidence="4" id="KW-1185">Reference proteome</keyword>
<dbReference type="GO" id="GO:0051082">
    <property type="term" value="F:unfolded protein binding"/>
    <property type="evidence" value="ECO:0007669"/>
    <property type="project" value="InterPro"/>
</dbReference>
<dbReference type="Gene3D" id="3.40.50.11260">
    <property type="match status" value="1"/>
</dbReference>
<sequence length="242" mass="27559">MKFLSTYSLHVCSHPPIPKPLSDLSVIFFISMIAWPAYHAPLWGEINGGMVVEVNEIDGAMEVNEDKHLFHGNRFRSSKKDALKTPRKCEQKKGYEFLFMVDTIDEYVVGHLKEFEGKKLVPATNEGLKFDEMDFPCCLVTGEYGWVANMERIMKAQTLRNSNMAGYMSNTFSIKPKSHHCLEFKAASSALPAPPWYSSYPTFAPGPTPCMATFGLQSQLWQLIFFISSYFNIKIIFQHSNF</sequence>
<dbReference type="HOGENOM" id="CLU_1148961_0_0_1"/>
<dbReference type="PaxDb" id="29760-VIT_05s0062g00690.t01"/>
<reference evidence="4" key="1">
    <citation type="journal article" date="2007" name="Nature">
        <title>The grapevine genome sequence suggests ancestral hexaploidization in major angiosperm phyla.</title>
        <authorList>
            <consortium name="The French-Italian Public Consortium for Grapevine Genome Characterization."/>
            <person name="Jaillon O."/>
            <person name="Aury J.-M."/>
            <person name="Noel B."/>
            <person name="Policriti A."/>
            <person name="Clepet C."/>
            <person name="Casagrande A."/>
            <person name="Choisne N."/>
            <person name="Aubourg S."/>
            <person name="Vitulo N."/>
            <person name="Jubin C."/>
            <person name="Vezzi A."/>
            <person name="Legeai F."/>
            <person name="Hugueney P."/>
            <person name="Dasilva C."/>
            <person name="Horner D."/>
            <person name="Mica E."/>
            <person name="Jublot D."/>
            <person name="Poulain J."/>
            <person name="Bruyere C."/>
            <person name="Billault A."/>
            <person name="Segurens B."/>
            <person name="Gouyvenoux M."/>
            <person name="Ugarte E."/>
            <person name="Cattonaro F."/>
            <person name="Anthouard V."/>
            <person name="Vico V."/>
            <person name="Del Fabbro C."/>
            <person name="Alaux M."/>
            <person name="Di Gaspero G."/>
            <person name="Dumas V."/>
            <person name="Felice N."/>
            <person name="Paillard S."/>
            <person name="Juman I."/>
            <person name="Moroldo M."/>
            <person name="Scalabrin S."/>
            <person name="Canaguier A."/>
            <person name="Le Clainche I."/>
            <person name="Malacrida G."/>
            <person name="Durand E."/>
            <person name="Pesole G."/>
            <person name="Laucou V."/>
            <person name="Chatelet P."/>
            <person name="Merdinoglu D."/>
            <person name="Delledonne M."/>
            <person name="Pezzotti M."/>
            <person name="Lecharny A."/>
            <person name="Scarpelli C."/>
            <person name="Artiguenave F."/>
            <person name="Pe M.E."/>
            <person name="Valle G."/>
            <person name="Morgante M."/>
            <person name="Caboche M."/>
            <person name="Adam-Blondon A.-F."/>
            <person name="Weissenbach J."/>
            <person name="Quetier F."/>
            <person name="Wincker P."/>
        </authorList>
    </citation>
    <scope>NUCLEOTIDE SEQUENCE [LARGE SCALE GENOMIC DNA]</scope>
    <source>
        <strain evidence="4">cv. Pinot noir / PN40024</strain>
    </source>
</reference>
<dbReference type="eggNOG" id="KOG0019">
    <property type="taxonomic scope" value="Eukaryota"/>
</dbReference>
<dbReference type="GO" id="GO:0016887">
    <property type="term" value="F:ATP hydrolysis activity"/>
    <property type="evidence" value="ECO:0007669"/>
    <property type="project" value="InterPro"/>
</dbReference>
<proteinExistence type="inferred from homology"/>
<dbReference type="SUPFAM" id="SSF110942">
    <property type="entry name" value="HSP90 C-terminal domain"/>
    <property type="match status" value="1"/>
</dbReference>
<dbReference type="InParanoid" id="D7U9J5"/>
<evidence type="ECO:0000313" key="4">
    <source>
        <dbReference type="Proteomes" id="UP000009183"/>
    </source>
</evidence>
<evidence type="ECO:0000313" key="3">
    <source>
        <dbReference type="EMBL" id="CBI39409.3"/>
    </source>
</evidence>
<protein>
    <submittedName>
        <fullName evidence="3">Uncharacterized protein</fullName>
    </submittedName>
</protein>
<accession>D7U9J5</accession>
<dbReference type="GO" id="GO:0005524">
    <property type="term" value="F:ATP binding"/>
    <property type="evidence" value="ECO:0007669"/>
    <property type="project" value="InterPro"/>
</dbReference>
<dbReference type="Proteomes" id="UP000009183">
    <property type="component" value="Chromosome 5"/>
</dbReference>
<keyword evidence="2" id="KW-0143">Chaperone</keyword>
<dbReference type="InterPro" id="IPR001404">
    <property type="entry name" value="Hsp90_fam"/>
</dbReference>
<dbReference type="STRING" id="29760.D7U9J5"/>
<dbReference type="Pfam" id="PF00183">
    <property type="entry name" value="HSP90"/>
    <property type="match status" value="2"/>
</dbReference>
<evidence type="ECO:0000256" key="1">
    <source>
        <dbReference type="ARBA" id="ARBA00008239"/>
    </source>
</evidence>
<dbReference type="PANTHER" id="PTHR11528">
    <property type="entry name" value="HEAT SHOCK PROTEIN 90 FAMILY MEMBER"/>
    <property type="match status" value="1"/>
</dbReference>
<dbReference type="Gene3D" id="1.20.120.790">
    <property type="entry name" value="Heat shock protein 90, C-terminal domain"/>
    <property type="match status" value="1"/>
</dbReference>
<organism evidence="3 4">
    <name type="scientific">Vitis vinifera</name>
    <name type="common">Grape</name>
    <dbReference type="NCBI Taxonomy" id="29760"/>
    <lineage>
        <taxon>Eukaryota</taxon>
        <taxon>Viridiplantae</taxon>
        <taxon>Streptophyta</taxon>
        <taxon>Embryophyta</taxon>
        <taxon>Tracheophyta</taxon>
        <taxon>Spermatophyta</taxon>
        <taxon>Magnoliopsida</taxon>
        <taxon>eudicotyledons</taxon>
        <taxon>Gunneridae</taxon>
        <taxon>Pentapetalae</taxon>
        <taxon>rosids</taxon>
        <taxon>Vitales</taxon>
        <taxon>Vitaceae</taxon>
        <taxon>Viteae</taxon>
        <taxon>Vitis</taxon>
    </lineage>
</organism>
<dbReference type="AlphaFoldDB" id="D7U9J5"/>
<dbReference type="EMBL" id="FN596745">
    <property type="protein sequence ID" value="CBI39409.3"/>
    <property type="molecule type" value="Genomic_DNA"/>
</dbReference>
<name>D7U9J5_VITVI</name>
<comment type="similarity">
    <text evidence="1">Belongs to the heat shock protein 90 family.</text>
</comment>
<gene>
    <name evidence="3" type="ordered locus">VIT_05s0062g00690</name>
</gene>
<evidence type="ECO:0000256" key="2">
    <source>
        <dbReference type="ARBA" id="ARBA00023186"/>
    </source>
</evidence>